<dbReference type="GO" id="GO:0003677">
    <property type="term" value="F:DNA binding"/>
    <property type="evidence" value="ECO:0007669"/>
    <property type="project" value="UniProtKB-KW"/>
</dbReference>
<organism evidence="1 2">
    <name type="scientific">Mesorhizobium salmacidum</name>
    <dbReference type="NCBI Taxonomy" id="3015171"/>
    <lineage>
        <taxon>Bacteria</taxon>
        <taxon>Pseudomonadati</taxon>
        <taxon>Pseudomonadota</taxon>
        <taxon>Alphaproteobacteria</taxon>
        <taxon>Hyphomicrobiales</taxon>
        <taxon>Phyllobacteriaceae</taxon>
        <taxon>Mesorhizobium</taxon>
    </lineage>
</organism>
<accession>A0ABU8L0J6</accession>
<sequence length="63" mass="7430">MDNSYLTAKQVLARYHITDMTLWRWLADDALAFPRPMTVNRRRYFLETDLVAWERARAAAKAA</sequence>
<dbReference type="InterPro" id="IPR009061">
    <property type="entry name" value="DNA-bd_dom_put_sf"/>
</dbReference>
<protein>
    <submittedName>
        <fullName evidence="1">DNA-binding protein</fullName>
    </submittedName>
</protein>
<proteinExistence type="predicted"/>
<keyword evidence="2" id="KW-1185">Reference proteome</keyword>
<reference evidence="1 2" key="1">
    <citation type="submission" date="2022-12" db="EMBL/GenBank/DDBJ databases">
        <authorList>
            <person name="Muema E."/>
        </authorList>
    </citation>
    <scope>NUCLEOTIDE SEQUENCE [LARGE SCALE GENOMIC DNA]</scope>
    <source>
        <strain evidence="2">1326</strain>
    </source>
</reference>
<dbReference type="SUPFAM" id="SSF46955">
    <property type="entry name" value="Putative DNA-binding domain"/>
    <property type="match status" value="1"/>
</dbReference>
<comment type="caution">
    <text evidence="1">The sequence shown here is derived from an EMBL/GenBank/DDBJ whole genome shotgun (WGS) entry which is preliminary data.</text>
</comment>
<dbReference type="RefSeq" id="WP_337107551.1">
    <property type="nucleotide sequence ID" value="NZ_JAPYKS010000013.1"/>
</dbReference>
<keyword evidence="1" id="KW-0238">DNA-binding</keyword>
<gene>
    <name evidence="1" type="ORF">O7A60_19095</name>
</gene>
<dbReference type="EMBL" id="JAPYKS010000013">
    <property type="protein sequence ID" value="MEI9410860.1"/>
    <property type="molecule type" value="Genomic_DNA"/>
</dbReference>
<name>A0ABU8L0J6_9HYPH</name>
<evidence type="ECO:0000313" key="1">
    <source>
        <dbReference type="EMBL" id="MEI9410860.1"/>
    </source>
</evidence>
<dbReference type="Proteomes" id="UP001387293">
    <property type="component" value="Unassembled WGS sequence"/>
</dbReference>
<evidence type="ECO:0000313" key="2">
    <source>
        <dbReference type="Proteomes" id="UP001387293"/>
    </source>
</evidence>